<evidence type="ECO:0000313" key="3">
    <source>
        <dbReference type="Proteomes" id="UP001314205"/>
    </source>
</evidence>
<dbReference type="PROSITE" id="PS51029">
    <property type="entry name" value="MADF"/>
    <property type="match status" value="1"/>
</dbReference>
<sequence>MRWGENETYQFVKIYLNCECLWNSDHEHYKFKDKRQKAYQAIIAEFMSRTGIRINESELKIKIRNLKSTYSQEIAKIRTRSSPNSEYIPTIKWFADWHRCFKQNLKKTVVDEEQTHTDESNNKAWIIMTQSDDSENVNNEDDHSEIYASNADDGYGVVLKYETLNDTTELNRIERQNSFKEKRKKINIHNSNTDQCDRIYRGSLDSNIESVSKEDEFDIYGRYIATQLRKMDLQRALRLQLEIQSLVSEARIADLH</sequence>
<reference evidence="2 3" key="1">
    <citation type="submission" date="2023-11" db="EMBL/GenBank/DDBJ databases">
        <authorList>
            <person name="Hedman E."/>
            <person name="Englund M."/>
            <person name="Stromberg M."/>
            <person name="Nyberg Akerstrom W."/>
            <person name="Nylinder S."/>
            <person name="Jareborg N."/>
            <person name="Kallberg Y."/>
            <person name="Kronander E."/>
        </authorList>
    </citation>
    <scope>NUCLEOTIDE SEQUENCE [LARGE SCALE GENOMIC DNA]</scope>
</reference>
<dbReference type="PANTHER" id="PTHR21505">
    <property type="entry name" value="MADF DOMAIN-CONTAINING PROTEIN-RELATED"/>
    <property type="match status" value="1"/>
</dbReference>
<accession>A0AAV1KVL3</accession>
<dbReference type="Proteomes" id="UP001314205">
    <property type="component" value="Unassembled WGS sequence"/>
</dbReference>
<gene>
    <name evidence="2" type="ORF">PARMNEM_LOCUS7592</name>
</gene>
<proteinExistence type="predicted"/>
<protein>
    <recommendedName>
        <fullName evidence="1">MADF domain-containing protein</fullName>
    </recommendedName>
</protein>
<dbReference type="Pfam" id="PF10545">
    <property type="entry name" value="MADF_DNA_bdg"/>
    <property type="match status" value="1"/>
</dbReference>
<dbReference type="AlphaFoldDB" id="A0AAV1KVL3"/>
<organism evidence="2 3">
    <name type="scientific">Parnassius mnemosyne</name>
    <name type="common">clouded apollo</name>
    <dbReference type="NCBI Taxonomy" id="213953"/>
    <lineage>
        <taxon>Eukaryota</taxon>
        <taxon>Metazoa</taxon>
        <taxon>Ecdysozoa</taxon>
        <taxon>Arthropoda</taxon>
        <taxon>Hexapoda</taxon>
        <taxon>Insecta</taxon>
        <taxon>Pterygota</taxon>
        <taxon>Neoptera</taxon>
        <taxon>Endopterygota</taxon>
        <taxon>Lepidoptera</taxon>
        <taxon>Glossata</taxon>
        <taxon>Ditrysia</taxon>
        <taxon>Papilionoidea</taxon>
        <taxon>Papilionidae</taxon>
        <taxon>Parnassiinae</taxon>
        <taxon>Parnassini</taxon>
        <taxon>Parnassius</taxon>
        <taxon>Driopa</taxon>
    </lineage>
</organism>
<comment type="caution">
    <text evidence="2">The sequence shown here is derived from an EMBL/GenBank/DDBJ whole genome shotgun (WGS) entry which is preliminary data.</text>
</comment>
<dbReference type="InterPro" id="IPR006578">
    <property type="entry name" value="MADF-dom"/>
</dbReference>
<dbReference type="PANTHER" id="PTHR21505:SF8">
    <property type="entry name" value="DPT-YFP REPRESSOR BY OVEREXPRESSION, ISOFORM D-RELATED"/>
    <property type="match status" value="1"/>
</dbReference>
<name>A0AAV1KVL3_9NEOP</name>
<evidence type="ECO:0000259" key="1">
    <source>
        <dbReference type="PROSITE" id="PS51029"/>
    </source>
</evidence>
<feature type="domain" description="MADF" evidence="1">
    <location>
        <begin position="10"/>
        <end position="107"/>
    </location>
</feature>
<dbReference type="EMBL" id="CAVLGL010000081">
    <property type="protein sequence ID" value="CAK1586679.1"/>
    <property type="molecule type" value="Genomic_DNA"/>
</dbReference>
<evidence type="ECO:0000313" key="2">
    <source>
        <dbReference type="EMBL" id="CAK1586679.1"/>
    </source>
</evidence>
<keyword evidence="3" id="KW-1185">Reference proteome</keyword>